<sequence length="223" mass="24186">AGSTRKTLLTSLTDSHSLKVGIIGGGRLGKQLARALVAVGQAPCSSIRVSTRRPDSLSKIKVNGKWLVGIFYAALNSSMWQSLPHQEALALLNDLCFPEHCHICAEQKDSCPRFTCESFVSKSFASSMTQEETFPWFDLTAAQLRESPFSQLLEKSETIQNHLALLYQASFGDWCTISTKTSPMLAAAEPGTMLDQDSSQSTAATNIFSGIPEETTDCVSKSS</sequence>
<proteinExistence type="predicted"/>
<comment type="caution">
    <text evidence="2">The sequence shown here is derived from an EMBL/GenBank/DDBJ whole genome shotgun (WGS) entry which is preliminary data.</text>
</comment>
<gene>
    <name evidence="2" type="ORF">ASZ78_011497</name>
</gene>
<dbReference type="Gene3D" id="3.40.50.720">
    <property type="entry name" value="NAD(P)-binding Rossmann-like Domain"/>
    <property type="match status" value="1"/>
</dbReference>
<keyword evidence="3" id="KW-1185">Reference proteome</keyword>
<evidence type="ECO:0000313" key="3">
    <source>
        <dbReference type="Proteomes" id="UP000198323"/>
    </source>
</evidence>
<dbReference type="AlphaFoldDB" id="A0A226NDJ1"/>
<dbReference type="InterPro" id="IPR028939">
    <property type="entry name" value="P5C_Rdtase_cat_N"/>
</dbReference>
<dbReference type="STRING" id="9009.A0A226NDJ1"/>
<evidence type="ECO:0000313" key="2">
    <source>
        <dbReference type="EMBL" id="OXB65612.1"/>
    </source>
</evidence>
<dbReference type="Proteomes" id="UP000198323">
    <property type="component" value="Unassembled WGS sequence"/>
</dbReference>
<feature type="domain" description="Pyrroline-5-carboxylate reductase catalytic N-terminal" evidence="1">
    <location>
        <begin position="19"/>
        <end position="62"/>
    </location>
</feature>
<dbReference type="EMBL" id="MCFN01000087">
    <property type="protein sequence ID" value="OXB65612.1"/>
    <property type="molecule type" value="Genomic_DNA"/>
</dbReference>
<protein>
    <recommendedName>
        <fullName evidence="1">Pyrroline-5-carboxylate reductase catalytic N-terminal domain-containing protein</fullName>
    </recommendedName>
</protein>
<name>A0A226NDJ1_CALSU</name>
<dbReference type="OrthoDB" id="195672at2759"/>
<dbReference type="Pfam" id="PF03807">
    <property type="entry name" value="F420_oxidored"/>
    <property type="match status" value="1"/>
</dbReference>
<evidence type="ECO:0000259" key="1">
    <source>
        <dbReference type="Pfam" id="PF03807"/>
    </source>
</evidence>
<organism evidence="2 3">
    <name type="scientific">Callipepla squamata</name>
    <name type="common">Scaled quail</name>
    <dbReference type="NCBI Taxonomy" id="9009"/>
    <lineage>
        <taxon>Eukaryota</taxon>
        <taxon>Metazoa</taxon>
        <taxon>Chordata</taxon>
        <taxon>Craniata</taxon>
        <taxon>Vertebrata</taxon>
        <taxon>Euteleostomi</taxon>
        <taxon>Archelosauria</taxon>
        <taxon>Archosauria</taxon>
        <taxon>Dinosauria</taxon>
        <taxon>Saurischia</taxon>
        <taxon>Theropoda</taxon>
        <taxon>Coelurosauria</taxon>
        <taxon>Aves</taxon>
        <taxon>Neognathae</taxon>
        <taxon>Galloanserae</taxon>
        <taxon>Galliformes</taxon>
        <taxon>Odontophoridae</taxon>
        <taxon>Callipepla</taxon>
    </lineage>
</organism>
<accession>A0A226NDJ1</accession>
<feature type="non-terminal residue" evidence="2">
    <location>
        <position position="1"/>
    </location>
</feature>
<reference evidence="2 3" key="1">
    <citation type="submission" date="2016-07" db="EMBL/GenBank/DDBJ databases">
        <title>Disparate Historic Effective Population Sizes Predicted by Modern Levels of Genome Diversity for the Scaled Quail (Callipepla squamata) and the Northern Bobwhite (Colinus virginianus): Inferences from First and Second Generation Draft Genome Assemblies for Sympatric New World Quail.</title>
        <authorList>
            <person name="Oldeschulte D.L."/>
            <person name="Halley Y.A."/>
            <person name="Bhattarai E.K."/>
            <person name="Brashear W.A."/>
            <person name="Hill J."/>
            <person name="Metz R.P."/>
            <person name="Johnson C.D."/>
            <person name="Rollins D."/>
            <person name="Peterson M.J."/>
            <person name="Bickhart D.M."/>
            <person name="Decker J.E."/>
            <person name="Seabury C.M."/>
        </authorList>
    </citation>
    <scope>NUCLEOTIDE SEQUENCE [LARGE SCALE GENOMIC DNA]</scope>
    <source>
        <strain evidence="2 3">Texas</strain>
        <tissue evidence="2">Leg muscle</tissue>
    </source>
</reference>